<dbReference type="PANTHER" id="PTHR12369">
    <property type="entry name" value="CHONDROITIN SYNTHASE"/>
    <property type="match status" value="1"/>
</dbReference>
<reference evidence="3 4" key="1">
    <citation type="submission" date="2011-02" db="EMBL/GenBank/DDBJ databases">
        <title>The Genome Sequence of Sphaeroforma arctica JP610.</title>
        <authorList>
            <consortium name="The Broad Institute Genome Sequencing Platform"/>
            <person name="Russ C."/>
            <person name="Cuomo C."/>
            <person name="Young S.K."/>
            <person name="Zeng Q."/>
            <person name="Gargeya S."/>
            <person name="Alvarado L."/>
            <person name="Berlin A."/>
            <person name="Chapman S.B."/>
            <person name="Chen Z."/>
            <person name="Freedman E."/>
            <person name="Gellesch M."/>
            <person name="Goldberg J."/>
            <person name="Griggs A."/>
            <person name="Gujja S."/>
            <person name="Heilman E."/>
            <person name="Heiman D."/>
            <person name="Howarth C."/>
            <person name="Mehta T."/>
            <person name="Neiman D."/>
            <person name="Pearson M."/>
            <person name="Roberts A."/>
            <person name="Saif S."/>
            <person name="Shea T."/>
            <person name="Shenoy N."/>
            <person name="Sisk P."/>
            <person name="Stolte C."/>
            <person name="Sykes S."/>
            <person name="White J."/>
            <person name="Yandava C."/>
            <person name="Burger G."/>
            <person name="Gray M.W."/>
            <person name="Holland P.W.H."/>
            <person name="King N."/>
            <person name="Lang F.B.F."/>
            <person name="Roger A.J."/>
            <person name="Ruiz-Trillo I."/>
            <person name="Haas B."/>
            <person name="Nusbaum C."/>
            <person name="Birren B."/>
        </authorList>
    </citation>
    <scope>NUCLEOTIDE SEQUENCE [LARGE SCALE GENOMIC DNA]</scope>
    <source>
        <strain evidence="3 4">JP610</strain>
    </source>
</reference>
<evidence type="ECO:0000313" key="3">
    <source>
        <dbReference type="EMBL" id="KNC78727.1"/>
    </source>
</evidence>
<feature type="region of interest" description="Disordered" evidence="1">
    <location>
        <begin position="40"/>
        <end position="64"/>
    </location>
</feature>
<dbReference type="STRING" id="667725.A0A0L0FPJ6"/>
<accession>A0A0L0FPJ6</accession>
<feature type="compositionally biased region" description="Basic and acidic residues" evidence="1">
    <location>
        <begin position="40"/>
        <end position="54"/>
    </location>
</feature>
<dbReference type="AlphaFoldDB" id="A0A0L0FPJ6"/>
<organism evidence="3 4">
    <name type="scientific">Sphaeroforma arctica JP610</name>
    <dbReference type="NCBI Taxonomy" id="667725"/>
    <lineage>
        <taxon>Eukaryota</taxon>
        <taxon>Ichthyosporea</taxon>
        <taxon>Ichthyophonida</taxon>
        <taxon>Sphaeroforma</taxon>
    </lineage>
</organism>
<keyword evidence="4" id="KW-1185">Reference proteome</keyword>
<sequence length="512" mass="56810">MSRVTNRLWIPRIIIISTLLLILVIVKINKPKIQSYMEQHERNNSTNDKHHENEGESASVKQPVDNRQDTQGAFGAFVDVVGSGYMAWVVEVMHDPNYKPQVSQANLDSQVDHVIAKKITVANADKISSTDTQTGSDENSGSTAEDIGSADSTEKSELVREGITVGDSTSTQDELTQIAVTTSDSNVCNFDKCELHTYVYMVVPYRNRGMNLKRLAHTLAIDAAQSTLTNIHCVCMAVADYDDVVVGMTAAEALLEWREKGGSHHIQSLPGTFSRAGAMQGILRDDAKLLTTSEDESLLFVVDTDMALFPGFLDDLVQSTKLHLGYVPVCYSVNNASDWKDGLWRSGGAGMFAAYAADIRRVLGNKFPGAEKKTYGDEDWMIQHALRHYKHAHLNTTRHCNPYLWHLPHPHVIDWTATADGMSEPDGPPKVDKFGVGPYVDENISKLVDTIYREESYKHLSLSARCKTLQRKGIHWSGKFVRPVAGRRRDVADTSLWSVIHEVVLGSGDGRQ</sequence>
<dbReference type="GeneID" id="25909354"/>
<dbReference type="Proteomes" id="UP000054560">
    <property type="component" value="Unassembled WGS sequence"/>
</dbReference>
<keyword evidence="2" id="KW-0812">Transmembrane</keyword>
<name>A0A0L0FPJ6_9EUKA</name>
<evidence type="ECO:0000313" key="4">
    <source>
        <dbReference type="Proteomes" id="UP000054560"/>
    </source>
</evidence>
<protein>
    <submittedName>
        <fullName evidence="3">Uncharacterized protein</fullName>
    </submittedName>
</protein>
<dbReference type="GO" id="GO:0008376">
    <property type="term" value="F:acetylgalactosaminyltransferase activity"/>
    <property type="evidence" value="ECO:0007669"/>
    <property type="project" value="TreeGrafter"/>
</dbReference>
<evidence type="ECO:0000256" key="2">
    <source>
        <dbReference type="SAM" id="Phobius"/>
    </source>
</evidence>
<dbReference type="PANTHER" id="PTHR12369:SF11">
    <property type="entry name" value="HEXOSYLTRANSFERASE"/>
    <property type="match status" value="1"/>
</dbReference>
<dbReference type="OrthoDB" id="431432at2759"/>
<dbReference type="RefSeq" id="XP_014152629.1">
    <property type="nucleotide sequence ID" value="XM_014297154.1"/>
</dbReference>
<feature type="region of interest" description="Disordered" evidence="1">
    <location>
        <begin position="128"/>
        <end position="168"/>
    </location>
</feature>
<proteinExistence type="predicted"/>
<evidence type="ECO:0000256" key="1">
    <source>
        <dbReference type="SAM" id="MobiDB-lite"/>
    </source>
</evidence>
<feature type="transmembrane region" description="Helical" evidence="2">
    <location>
        <begin position="9"/>
        <end position="28"/>
    </location>
</feature>
<dbReference type="EMBL" id="KQ242435">
    <property type="protein sequence ID" value="KNC78727.1"/>
    <property type="molecule type" value="Genomic_DNA"/>
</dbReference>
<gene>
    <name evidence="3" type="ORF">SARC_08850</name>
</gene>
<keyword evidence="2" id="KW-1133">Transmembrane helix</keyword>
<keyword evidence="2" id="KW-0472">Membrane</keyword>
<dbReference type="InterPro" id="IPR051227">
    <property type="entry name" value="CS_glycosyltransferase"/>
</dbReference>
<feature type="compositionally biased region" description="Polar residues" evidence="1">
    <location>
        <begin position="128"/>
        <end position="143"/>
    </location>
</feature>